<organism evidence="1 2">
    <name type="scientific">Rhizophagus clarus</name>
    <dbReference type="NCBI Taxonomy" id="94130"/>
    <lineage>
        <taxon>Eukaryota</taxon>
        <taxon>Fungi</taxon>
        <taxon>Fungi incertae sedis</taxon>
        <taxon>Mucoromycota</taxon>
        <taxon>Glomeromycotina</taxon>
        <taxon>Glomeromycetes</taxon>
        <taxon>Glomerales</taxon>
        <taxon>Glomeraceae</taxon>
        <taxon>Rhizophagus</taxon>
    </lineage>
</organism>
<evidence type="ECO:0000313" key="1">
    <source>
        <dbReference type="EMBL" id="GES98410.1"/>
    </source>
</evidence>
<dbReference type="PANTHER" id="PTHR48420">
    <property type="entry name" value="NON-HAEM DIOXYGENASE N-TERMINAL DOMAIN-CONTAINING PROTEIN"/>
    <property type="match status" value="1"/>
</dbReference>
<dbReference type="EMBL" id="BLAL01000268">
    <property type="protein sequence ID" value="GES98410.1"/>
    <property type="molecule type" value="Genomic_DNA"/>
</dbReference>
<dbReference type="AlphaFoldDB" id="A0A8H3M5H6"/>
<protein>
    <submittedName>
        <fullName evidence="1">Clavaminate synthase-like protein</fullName>
    </submittedName>
</protein>
<sequence>MFSKNKSAKSPEGVVILDYADLYNKVDLYNEIEEAFGSKSHCFGILLVKNLPEIYVEKRARLLRLASVFASLPEEIKEKTVNEQSYYKFGWSCGKEIFNNRKDTLKGSYYGNPKYDYPDATEEELREFPMYCHPNIWPNEDLPELKEAFKDLGCFIIEVGKLVARACDSFVLTKLPKAEPNYLERIIDESQTISARLLHYFPIQTIDNNDDSWCGWHTDHSSLTGLTASMFVDERDPSYPEIECPDNQAGLYIKNRSDKIIKVTIPKDCLAFQLGAAMQLASSDNLRATPHMVKAISSNTKSDIPINVIARNTFAVFMQPSLNEKVGDITFAEFGRKITKNTY</sequence>
<dbReference type="Proteomes" id="UP000615446">
    <property type="component" value="Unassembled WGS sequence"/>
</dbReference>
<dbReference type="PANTHER" id="PTHR48420:SF1">
    <property type="entry name" value="NON-HAEM DIOXYGENASE N-TERMINAL DOMAIN-CONTAINING PROTEIN"/>
    <property type="match status" value="1"/>
</dbReference>
<dbReference type="SUPFAM" id="SSF51197">
    <property type="entry name" value="Clavaminate synthase-like"/>
    <property type="match status" value="1"/>
</dbReference>
<gene>
    <name evidence="1" type="ORF">RCL2_002496000</name>
</gene>
<reference evidence="1" key="1">
    <citation type="submission" date="2019-10" db="EMBL/GenBank/DDBJ databases">
        <title>Conservation and host-specific expression of non-tandemly repeated heterogenous ribosome RNA gene in arbuscular mycorrhizal fungi.</title>
        <authorList>
            <person name="Maeda T."/>
            <person name="Kobayashi Y."/>
            <person name="Nakagawa T."/>
            <person name="Ezawa T."/>
            <person name="Yamaguchi K."/>
            <person name="Bino T."/>
            <person name="Nishimoto Y."/>
            <person name="Shigenobu S."/>
            <person name="Kawaguchi M."/>
        </authorList>
    </citation>
    <scope>NUCLEOTIDE SEQUENCE</scope>
    <source>
        <strain evidence="1">HR1</strain>
    </source>
</reference>
<dbReference type="OrthoDB" id="438224at2759"/>
<accession>A0A8H3M5H6</accession>
<dbReference type="Gene3D" id="2.60.120.330">
    <property type="entry name" value="B-lactam Antibiotic, Isopenicillin N Synthase, Chain"/>
    <property type="match status" value="1"/>
</dbReference>
<dbReference type="InterPro" id="IPR027443">
    <property type="entry name" value="IPNS-like_sf"/>
</dbReference>
<comment type="caution">
    <text evidence="1">The sequence shown here is derived from an EMBL/GenBank/DDBJ whole genome shotgun (WGS) entry which is preliminary data.</text>
</comment>
<evidence type="ECO:0000313" key="2">
    <source>
        <dbReference type="Proteomes" id="UP000615446"/>
    </source>
</evidence>
<proteinExistence type="predicted"/>
<name>A0A8H3M5H6_9GLOM</name>